<dbReference type="EMBL" id="JABAHZ010000002">
    <property type="protein sequence ID" value="NLR78594.1"/>
    <property type="molecule type" value="Genomic_DNA"/>
</dbReference>
<dbReference type="InterPro" id="IPR000891">
    <property type="entry name" value="PYR_CT"/>
</dbReference>
<feature type="domain" description="Pyruvate carboxyltransferase" evidence="2">
    <location>
        <begin position="8"/>
        <end position="262"/>
    </location>
</feature>
<evidence type="ECO:0000313" key="4">
    <source>
        <dbReference type="Proteomes" id="UP000552864"/>
    </source>
</evidence>
<dbReference type="Pfam" id="PF00682">
    <property type="entry name" value="HMGL-like"/>
    <property type="match status" value="1"/>
</dbReference>
<dbReference type="RefSeq" id="WP_168737990.1">
    <property type="nucleotide sequence ID" value="NZ_JABAHZ010000002.1"/>
</dbReference>
<evidence type="ECO:0000313" key="3">
    <source>
        <dbReference type="EMBL" id="NLR78594.1"/>
    </source>
</evidence>
<evidence type="ECO:0000256" key="1">
    <source>
        <dbReference type="ARBA" id="ARBA00023211"/>
    </source>
</evidence>
<comment type="caution">
    <text evidence="3">The sequence shown here is derived from an EMBL/GenBank/DDBJ whole genome shotgun (WGS) entry which is preliminary data.</text>
</comment>
<dbReference type="InterPro" id="IPR050073">
    <property type="entry name" value="2-IPM_HCS-like"/>
</dbReference>
<dbReference type="Gene3D" id="3.20.20.70">
    <property type="entry name" value="Aldolase class I"/>
    <property type="match status" value="1"/>
</dbReference>
<gene>
    <name evidence="3" type="ORF">HGH91_08165</name>
</gene>
<dbReference type="Proteomes" id="UP000552864">
    <property type="component" value="Unassembled WGS sequence"/>
</dbReference>
<accession>A0A847SEI7</accession>
<reference evidence="3 4" key="1">
    <citation type="submission" date="2020-04" db="EMBL/GenBank/DDBJ databases">
        <authorList>
            <person name="Yin C."/>
        </authorList>
    </citation>
    <scope>NUCLEOTIDE SEQUENCE [LARGE SCALE GENOMIC DNA]</scope>
    <source>
        <strain evidence="3 4">Ak56</strain>
    </source>
</reference>
<dbReference type="PROSITE" id="PS50991">
    <property type="entry name" value="PYR_CT"/>
    <property type="match status" value="1"/>
</dbReference>
<protein>
    <recommendedName>
        <fullName evidence="2">Pyruvate carboxyltransferase domain-containing protein</fullName>
    </recommendedName>
</protein>
<dbReference type="PANTHER" id="PTHR10277:SF9">
    <property type="entry name" value="2-ISOPROPYLMALATE SYNTHASE 1, CHLOROPLASTIC-RELATED"/>
    <property type="match status" value="1"/>
</dbReference>
<evidence type="ECO:0000259" key="2">
    <source>
        <dbReference type="PROSITE" id="PS50991"/>
    </source>
</evidence>
<proteinExistence type="predicted"/>
<keyword evidence="4" id="KW-1185">Reference proteome</keyword>
<dbReference type="GO" id="GO:0003852">
    <property type="term" value="F:2-isopropylmalate synthase activity"/>
    <property type="evidence" value="ECO:0007669"/>
    <property type="project" value="TreeGrafter"/>
</dbReference>
<dbReference type="InterPro" id="IPR013785">
    <property type="entry name" value="Aldolase_TIM"/>
</dbReference>
<dbReference type="SUPFAM" id="SSF51569">
    <property type="entry name" value="Aldolase"/>
    <property type="match status" value="1"/>
</dbReference>
<dbReference type="AlphaFoldDB" id="A0A847SEI7"/>
<name>A0A847SEI7_9BACT</name>
<keyword evidence="1" id="KW-0464">Manganese</keyword>
<dbReference type="GO" id="GO:0009098">
    <property type="term" value="P:L-leucine biosynthetic process"/>
    <property type="evidence" value="ECO:0007669"/>
    <property type="project" value="TreeGrafter"/>
</dbReference>
<sequence>MNSLQKPVTLLDCTIRDGGYYTGWDFEDSLVNNYLLSCDKLPIDIVEIGYRGVKSDTYYGDYFYLPLHLVEKLKAQHPNMQFSVCIDEKDVNLEIIDNLLSPYVSLINMIRIPVDPMRLDKAIALSREAKKMGFVVCLNIMYLSKWYNDDLVLDKIAEITNEDTDYIYLVDSFGSCTPDIVEEVVKRIKESSSLLLGFHGHDNMELALANAITAMKYGCDAIDVTFTGMGRGAGNLKTELLLTYLDAAGHVKLNLNDLSDIVGQFEKLKQQYQWGTNLPYIISGAFSLPQKEIMSLINKRRYSLETIVNNLQHLKAKPAVEELPRLSDTKKYQQAVIIGGGKRGIRHTQTLYKYIEYCAANNIDICLIHSSSRHYSKFEGWDMVDQFCCLTGYEGKRLEESGITNLSNLKCILPPSPTKMGTYIPEFIRKYCYELQNTSDEVVYDDSPLSIALQLTLNLQCQSVFLFAFDGYDVYMNESEKELAEENQMLISQFSNKYFQLIAVTPTRYQIHQQSLNFQLTHESSCSHSRTV</sequence>
<organism evidence="3 4">
    <name type="scientific">Chitinophaga eiseniae</name>
    <dbReference type="NCBI Taxonomy" id="634771"/>
    <lineage>
        <taxon>Bacteria</taxon>
        <taxon>Pseudomonadati</taxon>
        <taxon>Bacteroidota</taxon>
        <taxon>Chitinophagia</taxon>
        <taxon>Chitinophagales</taxon>
        <taxon>Chitinophagaceae</taxon>
        <taxon>Chitinophaga</taxon>
    </lineage>
</organism>
<dbReference type="PANTHER" id="PTHR10277">
    <property type="entry name" value="HOMOCITRATE SYNTHASE-RELATED"/>
    <property type="match status" value="1"/>
</dbReference>